<feature type="domain" description="Histidine kinase" evidence="9">
    <location>
        <begin position="342"/>
        <end position="557"/>
    </location>
</feature>
<dbReference type="RefSeq" id="WP_142707115.1">
    <property type="nucleotide sequence ID" value="NZ_VIRS01000018.1"/>
</dbReference>
<dbReference type="InterPro" id="IPR005467">
    <property type="entry name" value="His_kinase_dom"/>
</dbReference>
<dbReference type="InterPro" id="IPR029016">
    <property type="entry name" value="GAF-like_dom_sf"/>
</dbReference>
<dbReference type="SUPFAM" id="SSF55785">
    <property type="entry name" value="PYP-like sensor domain (PAS domain)"/>
    <property type="match status" value="1"/>
</dbReference>
<evidence type="ECO:0000259" key="9">
    <source>
        <dbReference type="PROSITE" id="PS50109"/>
    </source>
</evidence>
<keyword evidence="5" id="KW-0808">Transferase</keyword>
<dbReference type="Pfam" id="PF13185">
    <property type="entry name" value="GAF_2"/>
    <property type="match status" value="1"/>
</dbReference>
<dbReference type="InterPro" id="IPR003661">
    <property type="entry name" value="HisK_dim/P_dom"/>
</dbReference>
<dbReference type="GO" id="GO:0005886">
    <property type="term" value="C:plasma membrane"/>
    <property type="evidence" value="ECO:0007669"/>
    <property type="project" value="UniProtKB-SubCell"/>
</dbReference>
<dbReference type="Gene3D" id="3.30.565.10">
    <property type="entry name" value="Histidine kinase-like ATPase, C-terminal domain"/>
    <property type="match status" value="1"/>
</dbReference>
<dbReference type="OrthoDB" id="3273043at2"/>
<reference evidence="10 11" key="1">
    <citation type="submission" date="2019-07" db="EMBL/GenBank/DDBJ databases">
        <title>Cryptosporangium phraense sp. nov., isolated from plant litter.</title>
        <authorList>
            <person name="Suriyachadkun C."/>
        </authorList>
    </citation>
    <scope>NUCLEOTIDE SEQUENCE [LARGE SCALE GENOMIC DNA]</scope>
    <source>
        <strain evidence="10 11">A-T 5661</strain>
    </source>
</reference>
<evidence type="ECO:0000256" key="4">
    <source>
        <dbReference type="ARBA" id="ARBA00022553"/>
    </source>
</evidence>
<dbReference type="InterPro" id="IPR013656">
    <property type="entry name" value="PAS_4"/>
</dbReference>
<dbReference type="EC" id="2.7.13.3" evidence="3"/>
<dbReference type="CDD" id="cd00075">
    <property type="entry name" value="HATPase"/>
    <property type="match status" value="1"/>
</dbReference>
<dbReference type="InterPro" id="IPR004358">
    <property type="entry name" value="Sig_transdc_His_kin-like_C"/>
</dbReference>
<evidence type="ECO:0000313" key="10">
    <source>
        <dbReference type="EMBL" id="TQS42425.1"/>
    </source>
</evidence>
<keyword evidence="11" id="KW-1185">Reference proteome</keyword>
<dbReference type="GO" id="GO:0000155">
    <property type="term" value="F:phosphorelay sensor kinase activity"/>
    <property type="evidence" value="ECO:0007669"/>
    <property type="project" value="InterPro"/>
</dbReference>
<dbReference type="SUPFAM" id="SSF55781">
    <property type="entry name" value="GAF domain-like"/>
    <property type="match status" value="1"/>
</dbReference>
<evidence type="ECO:0000256" key="5">
    <source>
        <dbReference type="ARBA" id="ARBA00022679"/>
    </source>
</evidence>
<dbReference type="Pfam" id="PF08448">
    <property type="entry name" value="PAS_4"/>
    <property type="match status" value="1"/>
</dbReference>
<sequence>MAQRDISPAKPSKHPFPADLPQQYLRALIENLDSAVVLCDPKGRILLFNRAMAVACASGTTASWERTEDDPESGDLRVGVDVSRISGCLRNPDGSRLVQGELPLSKALRGERIRDHEIHLGPDGRRPRTYRVHGEAVCNETGRTVGALLTLQDITERRLAARFGDCELAVSEALTVSAPVDEAGTAVLAAVGTRLSWPYGELWLADEVEEMLYPAARWVAPGHQPSDPMPDRLPRGEGLPGEVWAMSAPRWYADVAAPGVHPSLAATASRFGLRSAVAVPIRTPEQFIGVLTFFGATVEEPESSLLALLSGVAAHVGQFLSRRRADDLALELTRTRDDFLALVGHELRTPLTSIVSHTELLLTDGELSGENRLLLESVDRNANALRAIVTDLLDLAGLESGDISLDLGPVDLSEIVSASTAALAPVAEANDVKIQVDAPRVLSLRGDPVRLRQLADELIANAVKYSPDGGDVGVRLEREGDLAALTVTDGGLGIPEDERPRVFQRFFRSSAGTARGISGTGLGLPLARAIVERHGGTIQVQHANPGTSMTVSLPLDGPGSSPGK</sequence>
<dbReference type="AlphaFoldDB" id="A0A545ANV2"/>
<comment type="subcellular location">
    <subcellularLocation>
        <location evidence="2">Cell membrane</location>
    </subcellularLocation>
</comment>
<dbReference type="Proteomes" id="UP000317982">
    <property type="component" value="Unassembled WGS sequence"/>
</dbReference>
<evidence type="ECO:0000256" key="3">
    <source>
        <dbReference type="ARBA" id="ARBA00012438"/>
    </source>
</evidence>
<dbReference type="PANTHER" id="PTHR43711">
    <property type="entry name" value="TWO-COMPONENT HISTIDINE KINASE"/>
    <property type="match status" value="1"/>
</dbReference>
<dbReference type="SMART" id="SM00388">
    <property type="entry name" value="HisKA"/>
    <property type="match status" value="1"/>
</dbReference>
<dbReference type="Pfam" id="PF00512">
    <property type="entry name" value="HisKA"/>
    <property type="match status" value="1"/>
</dbReference>
<keyword evidence="4" id="KW-0597">Phosphoprotein</keyword>
<evidence type="ECO:0000256" key="6">
    <source>
        <dbReference type="ARBA" id="ARBA00022777"/>
    </source>
</evidence>
<dbReference type="Gene3D" id="3.30.450.20">
    <property type="entry name" value="PAS domain"/>
    <property type="match status" value="1"/>
</dbReference>
<dbReference type="CDD" id="cd00082">
    <property type="entry name" value="HisKA"/>
    <property type="match status" value="1"/>
</dbReference>
<proteinExistence type="predicted"/>
<dbReference type="SMART" id="SM00387">
    <property type="entry name" value="HATPase_c"/>
    <property type="match status" value="1"/>
</dbReference>
<dbReference type="SUPFAM" id="SSF47384">
    <property type="entry name" value="Homodimeric domain of signal transducing histidine kinase"/>
    <property type="match status" value="1"/>
</dbReference>
<evidence type="ECO:0000313" key="11">
    <source>
        <dbReference type="Proteomes" id="UP000317982"/>
    </source>
</evidence>
<evidence type="ECO:0000256" key="8">
    <source>
        <dbReference type="SAM" id="MobiDB-lite"/>
    </source>
</evidence>
<evidence type="ECO:0000256" key="1">
    <source>
        <dbReference type="ARBA" id="ARBA00000085"/>
    </source>
</evidence>
<protein>
    <recommendedName>
        <fullName evidence="3">histidine kinase</fullName>
        <ecNumber evidence="3">2.7.13.3</ecNumber>
    </recommendedName>
</protein>
<dbReference type="Pfam" id="PF02518">
    <property type="entry name" value="HATPase_c"/>
    <property type="match status" value="1"/>
</dbReference>
<accession>A0A545ANV2</accession>
<organism evidence="10 11">
    <name type="scientific">Cryptosporangium phraense</name>
    <dbReference type="NCBI Taxonomy" id="2593070"/>
    <lineage>
        <taxon>Bacteria</taxon>
        <taxon>Bacillati</taxon>
        <taxon>Actinomycetota</taxon>
        <taxon>Actinomycetes</taxon>
        <taxon>Cryptosporangiales</taxon>
        <taxon>Cryptosporangiaceae</taxon>
        <taxon>Cryptosporangium</taxon>
    </lineage>
</organism>
<evidence type="ECO:0000256" key="7">
    <source>
        <dbReference type="ARBA" id="ARBA00023012"/>
    </source>
</evidence>
<comment type="catalytic activity">
    <reaction evidence="1">
        <text>ATP + protein L-histidine = ADP + protein N-phospho-L-histidine.</text>
        <dbReference type="EC" id="2.7.13.3"/>
    </reaction>
</comment>
<comment type="caution">
    <text evidence="10">The sequence shown here is derived from an EMBL/GenBank/DDBJ whole genome shotgun (WGS) entry which is preliminary data.</text>
</comment>
<dbReference type="SUPFAM" id="SSF55874">
    <property type="entry name" value="ATPase domain of HSP90 chaperone/DNA topoisomerase II/histidine kinase"/>
    <property type="match status" value="1"/>
</dbReference>
<dbReference type="InterPro" id="IPR050736">
    <property type="entry name" value="Sensor_HK_Regulatory"/>
</dbReference>
<dbReference type="EMBL" id="VIRS01000018">
    <property type="protein sequence ID" value="TQS42425.1"/>
    <property type="molecule type" value="Genomic_DNA"/>
</dbReference>
<dbReference type="Gene3D" id="3.30.450.40">
    <property type="match status" value="1"/>
</dbReference>
<dbReference type="InterPro" id="IPR003018">
    <property type="entry name" value="GAF"/>
</dbReference>
<keyword evidence="7" id="KW-0902">Two-component regulatory system</keyword>
<dbReference type="PROSITE" id="PS50109">
    <property type="entry name" value="HIS_KIN"/>
    <property type="match status" value="1"/>
</dbReference>
<feature type="region of interest" description="Disordered" evidence="8">
    <location>
        <begin position="545"/>
        <end position="564"/>
    </location>
</feature>
<dbReference type="InterPro" id="IPR035965">
    <property type="entry name" value="PAS-like_dom_sf"/>
</dbReference>
<dbReference type="InParanoid" id="A0A545ANV2"/>
<dbReference type="PRINTS" id="PR00344">
    <property type="entry name" value="BCTRLSENSOR"/>
</dbReference>
<keyword evidence="6" id="KW-0418">Kinase</keyword>
<dbReference type="InterPro" id="IPR003594">
    <property type="entry name" value="HATPase_dom"/>
</dbReference>
<evidence type="ECO:0000256" key="2">
    <source>
        <dbReference type="ARBA" id="ARBA00004236"/>
    </source>
</evidence>
<dbReference type="FunFam" id="3.30.565.10:FF:000006">
    <property type="entry name" value="Sensor histidine kinase WalK"/>
    <property type="match status" value="1"/>
</dbReference>
<dbReference type="Gene3D" id="1.10.287.130">
    <property type="match status" value="1"/>
</dbReference>
<name>A0A545ANV2_9ACTN</name>
<dbReference type="InterPro" id="IPR036890">
    <property type="entry name" value="HATPase_C_sf"/>
</dbReference>
<dbReference type="PANTHER" id="PTHR43711:SF1">
    <property type="entry name" value="HISTIDINE KINASE 1"/>
    <property type="match status" value="1"/>
</dbReference>
<dbReference type="InterPro" id="IPR036097">
    <property type="entry name" value="HisK_dim/P_sf"/>
</dbReference>
<gene>
    <name evidence="10" type="ORF">FL583_24255</name>
</gene>